<gene>
    <name evidence="2" type="ORF">FHS57_000072</name>
</gene>
<keyword evidence="2" id="KW-0489">Methyltransferase</keyword>
<dbReference type="PANTHER" id="PTHR43591">
    <property type="entry name" value="METHYLTRANSFERASE"/>
    <property type="match status" value="1"/>
</dbReference>
<organism evidence="2 3">
    <name type="scientific">Runella defluvii</name>
    <dbReference type="NCBI Taxonomy" id="370973"/>
    <lineage>
        <taxon>Bacteria</taxon>
        <taxon>Pseudomonadati</taxon>
        <taxon>Bacteroidota</taxon>
        <taxon>Cytophagia</taxon>
        <taxon>Cytophagales</taxon>
        <taxon>Spirosomataceae</taxon>
        <taxon>Runella</taxon>
    </lineage>
</organism>
<dbReference type="EMBL" id="JACIBY010000001">
    <property type="protein sequence ID" value="MBB3836090.1"/>
    <property type="molecule type" value="Genomic_DNA"/>
</dbReference>
<keyword evidence="3" id="KW-1185">Reference proteome</keyword>
<evidence type="ECO:0000313" key="3">
    <source>
        <dbReference type="Proteomes" id="UP000541352"/>
    </source>
</evidence>
<dbReference type="GO" id="GO:0032259">
    <property type="term" value="P:methylation"/>
    <property type="evidence" value="ECO:0007669"/>
    <property type="project" value="UniProtKB-KW"/>
</dbReference>
<feature type="domain" description="Methyltransferase" evidence="1">
    <location>
        <begin position="47"/>
        <end position="143"/>
    </location>
</feature>
<dbReference type="CDD" id="cd02440">
    <property type="entry name" value="AdoMet_MTases"/>
    <property type="match status" value="1"/>
</dbReference>
<dbReference type="Gene3D" id="3.40.50.150">
    <property type="entry name" value="Vaccinia Virus protein VP39"/>
    <property type="match status" value="1"/>
</dbReference>
<dbReference type="GO" id="GO:0008168">
    <property type="term" value="F:methyltransferase activity"/>
    <property type="evidence" value="ECO:0007669"/>
    <property type="project" value="UniProtKB-KW"/>
</dbReference>
<name>A0A7W5ZFE0_9BACT</name>
<keyword evidence="2" id="KW-0830">Ubiquinone</keyword>
<dbReference type="RefSeq" id="WP_183970884.1">
    <property type="nucleotide sequence ID" value="NZ_JACIBY010000001.1"/>
</dbReference>
<dbReference type="Pfam" id="PF13649">
    <property type="entry name" value="Methyltransf_25"/>
    <property type="match status" value="1"/>
</dbReference>
<comment type="caution">
    <text evidence="2">The sequence shown here is derived from an EMBL/GenBank/DDBJ whole genome shotgun (WGS) entry which is preliminary data.</text>
</comment>
<dbReference type="Proteomes" id="UP000541352">
    <property type="component" value="Unassembled WGS sequence"/>
</dbReference>
<sequence>MPTTYIPALKYHFLTPFYDWFIRLTMPELKVKNRLIYQAQLQPNEKVLDFGCGTATLTLLIEERCSSGTVIGLDTDPQILAIAQKKISQKKSAITLLTHEGSTLPFPDCVFDKVLSSWVFHHLTTAQKITAFKEINRVLKPQGELHIADWGKSETALMRFLFFVLQVFDNFYTTNDNVEGKLPDLMQKAGFKEVEILGNQSTLFGTLSYFKTVKCSS</sequence>
<evidence type="ECO:0000259" key="1">
    <source>
        <dbReference type="Pfam" id="PF13649"/>
    </source>
</evidence>
<dbReference type="AlphaFoldDB" id="A0A7W5ZFE0"/>
<accession>A0A7W5ZFE0</accession>
<dbReference type="SUPFAM" id="SSF53335">
    <property type="entry name" value="S-adenosyl-L-methionine-dependent methyltransferases"/>
    <property type="match status" value="1"/>
</dbReference>
<dbReference type="PANTHER" id="PTHR43591:SF24">
    <property type="entry name" value="2-METHOXY-6-POLYPRENYL-1,4-BENZOQUINOL METHYLASE, MITOCHONDRIAL"/>
    <property type="match status" value="1"/>
</dbReference>
<reference evidence="2 3" key="1">
    <citation type="submission" date="2020-08" db="EMBL/GenBank/DDBJ databases">
        <title>Genomic Encyclopedia of Type Strains, Phase IV (KMG-IV): sequencing the most valuable type-strain genomes for metagenomic binning, comparative biology and taxonomic classification.</title>
        <authorList>
            <person name="Goeker M."/>
        </authorList>
    </citation>
    <scope>NUCLEOTIDE SEQUENCE [LARGE SCALE GENOMIC DNA]</scope>
    <source>
        <strain evidence="2 3">DSM 17976</strain>
    </source>
</reference>
<proteinExistence type="predicted"/>
<protein>
    <submittedName>
        <fullName evidence="2">Ubiquinone/menaquinone biosynthesis C-methylase UbiE</fullName>
    </submittedName>
</protein>
<keyword evidence="2" id="KW-0808">Transferase</keyword>
<evidence type="ECO:0000313" key="2">
    <source>
        <dbReference type="EMBL" id="MBB3836090.1"/>
    </source>
</evidence>
<dbReference type="InterPro" id="IPR029063">
    <property type="entry name" value="SAM-dependent_MTases_sf"/>
</dbReference>
<dbReference type="InterPro" id="IPR041698">
    <property type="entry name" value="Methyltransf_25"/>
</dbReference>